<dbReference type="PRINTS" id="PR00007">
    <property type="entry name" value="COMPLEMNTC1Q"/>
</dbReference>
<name>A0ABQ9DZ79_TEGGR</name>
<dbReference type="InterPro" id="IPR001073">
    <property type="entry name" value="C1q_dom"/>
</dbReference>
<evidence type="ECO:0000256" key="1">
    <source>
        <dbReference type="ARBA" id="ARBA00004613"/>
    </source>
</evidence>
<keyword evidence="3" id="KW-0732">Signal</keyword>
<dbReference type="SUPFAM" id="SSF49842">
    <property type="entry name" value="TNF-like"/>
    <property type="match status" value="1"/>
</dbReference>
<evidence type="ECO:0000256" key="3">
    <source>
        <dbReference type="ARBA" id="ARBA00022729"/>
    </source>
</evidence>
<evidence type="ECO:0000313" key="6">
    <source>
        <dbReference type="Proteomes" id="UP001217089"/>
    </source>
</evidence>
<dbReference type="Gene3D" id="2.60.120.40">
    <property type="match status" value="1"/>
</dbReference>
<evidence type="ECO:0000313" key="5">
    <source>
        <dbReference type="EMBL" id="KAJ8298312.1"/>
    </source>
</evidence>
<dbReference type="EMBL" id="JARBDR010000923">
    <property type="protein sequence ID" value="KAJ8298312.1"/>
    <property type="molecule type" value="Genomic_DNA"/>
</dbReference>
<sequence length="144" mass="15909">MNSNNINETPIPIAFTAKKWNNSENVRGTIIFEDVLLNQGGRYNSKTGQFTAPVDGIYVFSWTIVTKQNYAISTELMLNSNRVAFGWTDARLSSGDRNDSGSSTTTLKLNRSDTVSVDIGSRFDAYVSGNGWSSFTGWKICDTN</sequence>
<dbReference type="SMART" id="SM00110">
    <property type="entry name" value="C1Q"/>
    <property type="match status" value="1"/>
</dbReference>
<reference evidence="5 6" key="1">
    <citation type="submission" date="2022-12" db="EMBL/GenBank/DDBJ databases">
        <title>Chromosome-level genome of Tegillarca granosa.</title>
        <authorList>
            <person name="Kim J."/>
        </authorList>
    </citation>
    <scope>NUCLEOTIDE SEQUENCE [LARGE SCALE GENOMIC DNA]</scope>
    <source>
        <strain evidence="5">Teg-2019</strain>
        <tissue evidence="5">Adductor muscle</tissue>
    </source>
</reference>
<feature type="domain" description="C1q" evidence="4">
    <location>
        <begin position="8"/>
        <end position="144"/>
    </location>
</feature>
<keyword evidence="6" id="KW-1185">Reference proteome</keyword>
<dbReference type="PANTHER" id="PTHR22923">
    <property type="entry name" value="CEREBELLIN-RELATED"/>
    <property type="match status" value="1"/>
</dbReference>
<comment type="subcellular location">
    <subcellularLocation>
        <location evidence="1">Secreted</location>
    </subcellularLocation>
</comment>
<dbReference type="Pfam" id="PF00386">
    <property type="entry name" value="C1q"/>
    <property type="match status" value="1"/>
</dbReference>
<keyword evidence="2" id="KW-0964">Secreted</keyword>
<gene>
    <name evidence="5" type="ORF">KUTeg_024843</name>
</gene>
<proteinExistence type="predicted"/>
<dbReference type="PROSITE" id="PS50871">
    <property type="entry name" value="C1Q"/>
    <property type="match status" value="1"/>
</dbReference>
<comment type="caution">
    <text evidence="5">The sequence shown here is derived from an EMBL/GenBank/DDBJ whole genome shotgun (WGS) entry which is preliminary data.</text>
</comment>
<evidence type="ECO:0000259" key="4">
    <source>
        <dbReference type="PROSITE" id="PS50871"/>
    </source>
</evidence>
<accession>A0ABQ9DZ79</accession>
<protein>
    <recommendedName>
        <fullName evidence="4">C1q domain-containing protein</fullName>
    </recommendedName>
</protein>
<dbReference type="PANTHER" id="PTHR22923:SF116">
    <property type="entry name" value="C1Q DOMAIN-CONTAINING PROTEIN"/>
    <property type="match status" value="1"/>
</dbReference>
<dbReference type="InterPro" id="IPR050822">
    <property type="entry name" value="Cerebellin_Synaptic_Org"/>
</dbReference>
<organism evidence="5 6">
    <name type="scientific">Tegillarca granosa</name>
    <name type="common">Malaysian cockle</name>
    <name type="synonym">Anadara granosa</name>
    <dbReference type="NCBI Taxonomy" id="220873"/>
    <lineage>
        <taxon>Eukaryota</taxon>
        <taxon>Metazoa</taxon>
        <taxon>Spiralia</taxon>
        <taxon>Lophotrochozoa</taxon>
        <taxon>Mollusca</taxon>
        <taxon>Bivalvia</taxon>
        <taxon>Autobranchia</taxon>
        <taxon>Pteriomorphia</taxon>
        <taxon>Arcoida</taxon>
        <taxon>Arcoidea</taxon>
        <taxon>Arcidae</taxon>
        <taxon>Tegillarca</taxon>
    </lineage>
</organism>
<dbReference type="Proteomes" id="UP001217089">
    <property type="component" value="Unassembled WGS sequence"/>
</dbReference>
<evidence type="ECO:0000256" key="2">
    <source>
        <dbReference type="ARBA" id="ARBA00022525"/>
    </source>
</evidence>
<dbReference type="InterPro" id="IPR008983">
    <property type="entry name" value="Tumour_necrosis_fac-like_dom"/>
</dbReference>